<evidence type="ECO:0000313" key="4">
    <source>
        <dbReference type="Proteomes" id="UP001595834"/>
    </source>
</evidence>
<dbReference type="Proteomes" id="UP001595834">
    <property type="component" value="Unassembled WGS sequence"/>
</dbReference>
<sequence>MLQLRRFRLENIGHRAAGFKSLVLDLTGGPSFLDGRPLQPVDVILWLRNGGGKSSLLSLLFSLLLPAKRDFIGAAKTKSLAEYIPDGQVSHVIAEWGDSERPASGAVLLTGGVYQWRDRQRPADVSSGWERLERRWYLLRPQPGGTELDSLPVRTKDGQLTMSTYVKELQAANKAERRLQLAVVDEQFEWEEQLDNHGLDPQVLKIQKAMNQEEGGITDLFKFRTAEEFIDFLIDMVVDTGAPTAAREALSKHADKLAARPARELEERFLAQALLLLRPVQKASAEVASAEQALYQQARLARRAGEHVLAQAGRQEQQAGALRQEAEAIAREAQQAENRVSERRHRVAVVREATELLRRGDREREHAAQREAAGDAEREAAAWKAVPVLLNLADQEHQRREIKQLLLRVQSEQAPLRKAVEGAGAALYARLEDSFIRLADEMEQARADAEEAGMRAQAGEQGHEEETAAAGRAENRATAAEAQREEEQAKITAARRSGVLGEQEEPPEALDRLTREKAAAQGQVEQAQSQLKAARERASSLAAERVVCAERLNAVRQQHDLVWEKWNTLSQERRALAVEPRLRELAGIADAAAELDLDEAGADLLALLADQVADADTELAAERAQAFEDERLREALEQDGFFPPPREVEQAVAALRRRGANAVAGMRFLRETVPAHQHDAVMAAIPHLIAGVVICGPVPGGDLAALARQADVALPTVITVAADVQARALLSQPPGDIAVLPMRRSVLNAEAGEEELQRVTTRLDTLEERCAAIAQRREDDRSLSGRLHDQLEAFGPRAQAELAELLGRLDDEVNTLTERTSGLIRQAAEAEDAGRGAEHRLKQHTNALMALTATLPKAQSLVEAAHAVERCTAQAQQARTEGREHRSAAQDFKDRWNKAQKEHRAAQAALRHGEERKNRWTSWADEIRQELSAEALSSRRPATLPDGSVQALRERWVQTRQDWVAGISDTALQQRLTAAETTIESLNEKLAESGAAARARAAELVTEGATMDTERLTTRLAAAEQVRQDAARAEAHAELLLRQAVGAHETAAAALDDIPGAKQLTFPTTQEAQEELQAAEQLLEEDLGLAQVRLLDAEKTHRRADQAASHAAQFRQSATALKAAGEHQAPGESPEDTAEMTADAVLLEQHGLSPATAPSLEPPAAEQLKDTLVHAVDQAHRALERSRSTLHKDVRKVEQLAVQPEYVPVVDGRLRERLQHDLTAPTRLAGLLEDIEEREQQVIGLLAESAEDQARVVDACASTVEAVLDSVEEVARHSRLPQNLGSWSDQRFLSLELRQRARGSELARRLSAEVDRLITVLPATAAGRASALPDALPLAKRLVLAALGGRGNVVAKIIKPTQSLDVVERESVTEIQKFSGGELLTVSVLLYCTLARMRAAQRDRRTCGGVGTLVLDNPFGKANYGPFVDLQRRVAAAHGIQLIYTTGSNDLPALGRFPLIIRMRNGMDLRTKRRYVQILDRYGDAVADGVARAQDDGIAAAHLLRRVVLSPKPSQGGEAAEQEAG</sequence>
<protein>
    <recommendedName>
        <fullName evidence="5">Chromosome partition protein Smc</fullName>
    </recommendedName>
</protein>
<evidence type="ECO:0008006" key="5">
    <source>
        <dbReference type="Google" id="ProtNLM"/>
    </source>
</evidence>
<feature type="region of interest" description="Disordered" evidence="2">
    <location>
        <begin position="1101"/>
        <end position="1138"/>
    </location>
</feature>
<keyword evidence="4" id="KW-1185">Reference proteome</keyword>
<comment type="caution">
    <text evidence="3">The sequence shown here is derived from an EMBL/GenBank/DDBJ whole genome shotgun (WGS) entry which is preliminary data.</text>
</comment>
<dbReference type="EMBL" id="JBHSIZ010000005">
    <property type="protein sequence ID" value="MFC4955527.1"/>
    <property type="molecule type" value="Genomic_DNA"/>
</dbReference>
<feature type="compositionally biased region" description="Low complexity" evidence="2">
    <location>
        <begin position="468"/>
        <end position="481"/>
    </location>
</feature>
<feature type="region of interest" description="Disordered" evidence="2">
    <location>
        <begin position="451"/>
        <end position="509"/>
    </location>
</feature>
<gene>
    <name evidence="3" type="ORF">ACFPFX_04360</name>
</gene>
<evidence type="ECO:0000256" key="1">
    <source>
        <dbReference type="SAM" id="Coils"/>
    </source>
</evidence>
<feature type="coiled-coil region" evidence="1">
    <location>
        <begin position="749"/>
        <end position="776"/>
    </location>
</feature>
<keyword evidence="1" id="KW-0175">Coiled coil</keyword>
<evidence type="ECO:0000313" key="3">
    <source>
        <dbReference type="EMBL" id="MFC4955527.1"/>
    </source>
</evidence>
<proteinExistence type="predicted"/>
<organism evidence="3 4">
    <name type="scientific">Streptomyces mauvecolor</name>
    <dbReference type="NCBI Taxonomy" id="58345"/>
    <lineage>
        <taxon>Bacteria</taxon>
        <taxon>Bacillati</taxon>
        <taxon>Actinomycetota</taxon>
        <taxon>Actinomycetes</taxon>
        <taxon>Kitasatosporales</taxon>
        <taxon>Streptomycetaceae</taxon>
        <taxon>Streptomyces</taxon>
    </lineage>
</organism>
<accession>A0ABV9UEE3</accession>
<evidence type="ECO:0000256" key="2">
    <source>
        <dbReference type="SAM" id="MobiDB-lite"/>
    </source>
</evidence>
<name>A0ABV9UEE3_9ACTN</name>
<dbReference type="RefSeq" id="WP_344370321.1">
    <property type="nucleotide sequence ID" value="NZ_BAAASQ010000001.1"/>
</dbReference>
<feature type="coiled-coil region" evidence="1">
    <location>
        <begin position="319"/>
        <end position="346"/>
    </location>
</feature>
<reference evidence="4" key="1">
    <citation type="journal article" date="2019" name="Int. J. Syst. Evol. Microbiol.">
        <title>The Global Catalogue of Microorganisms (GCM) 10K type strain sequencing project: providing services to taxonomists for standard genome sequencing and annotation.</title>
        <authorList>
            <consortium name="The Broad Institute Genomics Platform"/>
            <consortium name="The Broad Institute Genome Sequencing Center for Infectious Disease"/>
            <person name="Wu L."/>
            <person name="Ma J."/>
        </authorList>
    </citation>
    <scope>NUCLEOTIDE SEQUENCE [LARGE SCALE GENOMIC DNA]</scope>
    <source>
        <strain evidence="4">CCM 7224</strain>
    </source>
</reference>